<dbReference type="SMART" id="SM00345">
    <property type="entry name" value="HTH_GNTR"/>
    <property type="match status" value="1"/>
</dbReference>
<evidence type="ECO:0000313" key="8">
    <source>
        <dbReference type="Proteomes" id="UP001223761"/>
    </source>
</evidence>
<dbReference type="PROSITE" id="PS50949">
    <property type="entry name" value="HTH_GNTR"/>
    <property type="match status" value="1"/>
</dbReference>
<evidence type="ECO:0000256" key="3">
    <source>
        <dbReference type="ARBA" id="ARBA00023163"/>
    </source>
</evidence>
<dbReference type="PANTHER" id="PTHR43537">
    <property type="entry name" value="TRANSCRIPTIONAL REGULATOR, GNTR FAMILY"/>
    <property type="match status" value="1"/>
</dbReference>
<dbReference type="GO" id="GO:0003700">
    <property type="term" value="F:DNA-binding transcription factor activity"/>
    <property type="evidence" value="ECO:0007669"/>
    <property type="project" value="InterPro"/>
</dbReference>
<gene>
    <name evidence="5" type="ORF">BRO54_2958</name>
    <name evidence="6" type="ORF">RA955_01840</name>
</gene>
<dbReference type="RefSeq" id="WP_074044348.1">
    <property type="nucleotide sequence ID" value="NZ_CP133076.1"/>
</dbReference>
<evidence type="ECO:0000313" key="7">
    <source>
        <dbReference type="Proteomes" id="UP000186030"/>
    </source>
</evidence>
<organism evidence="5 7">
    <name type="scientific">Geobacillus proteiniphilus</name>
    <dbReference type="NCBI Taxonomy" id="860353"/>
    <lineage>
        <taxon>Bacteria</taxon>
        <taxon>Bacillati</taxon>
        <taxon>Bacillota</taxon>
        <taxon>Bacilli</taxon>
        <taxon>Bacillales</taxon>
        <taxon>Anoxybacillaceae</taxon>
        <taxon>Geobacillus</taxon>
    </lineage>
</organism>
<evidence type="ECO:0000256" key="1">
    <source>
        <dbReference type="ARBA" id="ARBA00023015"/>
    </source>
</evidence>
<protein>
    <submittedName>
        <fullName evidence="6">GntR family transcriptional regulator</fullName>
    </submittedName>
    <submittedName>
        <fullName evidence="5">Transcriptional regulator, GntR family</fullName>
    </submittedName>
</protein>
<reference evidence="5" key="3">
    <citation type="journal article" date="2019" name="Int. J. Syst. Evol. Microbiol.">
        <title>Geobacillus proteiniphilus sp. nov., a thermophilic bacterium isolated from a high-temperature heavy oil reservoir in China.</title>
        <authorList>
            <person name="Semenova E.M."/>
            <person name="Sokolova D.S."/>
            <person name="Grouzdev D.S."/>
            <person name="Poltaraus A.B."/>
            <person name="Vinokurova N.G."/>
            <person name="Tourova T.P."/>
            <person name="Nazina T.N."/>
        </authorList>
    </citation>
    <scope>NUCLEOTIDE SEQUENCE</scope>
    <source>
        <strain evidence="5">1017</strain>
    </source>
</reference>
<dbReference type="PANTHER" id="PTHR43537:SF54">
    <property type="entry name" value="TRANSCRIPTIONAL REGULATOR, GNTR FAMILY"/>
    <property type="match status" value="1"/>
</dbReference>
<evidence type="ECO:0000256" key="2">
    <source>
        <dbReference type="ARBA" id="ARBA00023125"/>
    </source>
</evidence>
<dbReference type="CDD" id="cd07377">
    <property type="entry name" value="WHTH_GntR"/>
    <property type="match status" value="1"/>
</dbReference>
<dbReference type="SUPFAM" id="SSF46785">
    <property type="entry name" value="Winged helix' DNA-binding domain"/>
    <property type="match status" value="1"/>
</dbReference>
<evidence type="ECO:0000313" key="6">
    <source>
        <dbReference type="EMBL" id="WMJ16893.1"/>
    </source>
</evidence>
<dbReference type="SMART" id="SM00895">
    <property type="entry name" value="FCD"/>
    <property type="match status" value="1"/>
</dbReference>
<feature type="domain" description="HTH gntR-type" evidence="4">
    <location>
        <begin position="14"/>
        <end position="82"/>
    </location>
</feature>
<dbReference type="PRINTS" id="PR00035">
    <property type="entry name" value="HTHGNTR"/>
</dbReference>
<keyword evidence="8" id="KW-1185">Reference proteome</keyword>
<dbReference type="SUPFAM" id="SSF48008">
    <property type="entry name" value="GntR ligand-binding domain-like"/>
    <property type="match status" value="1"/>
</dbReference>
<dbReference type="Gene3D" id="1.10.10.10">
    <property type="entry name" value="Winged helix-like DNA-binding domain superfamily/Winged helix DNA-binding domain"/>
    <property type="match status" value="1"/>
</dbReference>
<dbReference type="Proteomes" id="UP000186030">
    <property type="component" value="Unassembled WGS sequence"/>
</dbReference>
<dbReference type="Pfam" id="PF00392">
    <property type="entry name" value="GntR"/>
    <property type="match status" value="1"/>
</dbReference>
<name>A0A1Q5SS90_9BACL</name>
<reference evidence="5 7" key="1">
    <citation type="submission" date="2016-11" db="EMBL/GenBank/DDBJ databases">
        <authorList>
            <person name="Kadnikov V."/>
            <person name="Nazina T."/>
        </authorList>
    </citation>
    <scope>NUCLEOTIDE SEQUENCE [LARGE SCALE GENOMIC DNA]</scope>
    <source>
        <strain evidence="5 7">1017</strain>
    </source>
</reference>
<dbReference type="InterPro" id="IPR036388">
    <property type="entry name" value="WH-like_DNA-bd_sf"/>
</dbReference>
<reference evidence="7" key="2">
    <citation type="submission" date="2017-01" db="EMBL/GenBank/DDBJ databases">
        <title>Genome sequencing and annotation of Geobacillus sp. 1017, a Hydrocarbon-Oxidizing Thermophilic Bacterium Isolated from a Heavy Oil Reservoir (China).</title>
        <authorList>
            <person name="Kadnikov V.V."/>
            <person name="Mardanov A.V."/>
            <person name="Poltaraus A.B."/>
            <person name="Sokolova D.S."/>
            <person name="Semenova E.M."/>
            <person name="Ravin N.V."/>
            <person name="Tourova T.P."/>
            <person name="Nazina T.N."/>
        </authorList>
    </citation>
    <scope>NUCLEOTIDE SEQUENCE [LARGE SCALE GENOMIC DNA]</scope>
    <source>
        <strain evidence="7">1017</strain>
    </source>
</reference>
<dbReference type="Proteomes" id="UP001223761">
    <property type="component" value="Chromosome"/>
</dbReference>
<reference evidence="6 8" key="4">
    <citation type="submission" date="2023-08" db="EMBL/GenBank/DDBJ databases">
        <title>Genome sequencing of the thermostable Gram positive bacteria Geobacillus proteiniphilus strain T-6.</title>
        <authorList>
            <person name="Shulami S."/>
            <person name="Shoham Y."/>
        </authorList>
    </citation>
    <scope>NUCLEOTIDE SEQUENCE [LARGE SCALE GENOMIC DNA]</scope>
    <source>
        <strain evidence="6 8">T-6</strain>
    </source>
</reference>
<dbReference type="InterPro" id="IPR011711">
    <property type="entry name" value="GntR_C"/>
</dbReference>
<accession>A0A1Q5SS90</accession>
<sequence length="227" mass="25818">MDEAKERGHCIKEENVCAETLKHIHRMMVEDNLAPGDKLPSERELAERLGVGRSSVREALRALEFLGLIETRRGEGRYMREVGSHQLIDLLAMFLLENERAKADLAETKWLIERLLLELACRRRSAEDVDELKKIVRQKPIDFARFFETVVEAAGNVLLARIWRVLSGFAASFAPEPPLADAGYEQLLAALERQDPAETVAVWEAQRPSPLSKRAGHRLTNNDVHFR</sequence>
<keyword evidence="3" id="KW-0804">Transcription</keyword>
<keyword evidence="2" id="KW-0238">DNA-binding</keyword>
<dbReference type="Gene3D" id="1.20.120.530">
    <property type="entry name" value="GntR ligand-binding domain-like"/>
    <property type="match status" value="1"/>
</dbReference>
<evidence type="ECO:0000313" key="5">
    <source>
        <dbReference type="EMBL" id="OKO90822.1"/>
    </source>
</evidence>
<evidence type="ECO:0000259" key="4">
    <source>
        <dbReference type="PROSITE" id="PS50949"/>
    </source>
</evidence>
<dbReference type="InterPro" id="IPR000524">
    <property type="entry name" value="Tscrpt_reg_HTH_GntR"/>
</dbReference>
<dbReference type="AlphaFoldDB" id="A0A1Q5SS90"/>
<dbReference type="InterPro" id="IPR008920">
    <property type="entry name" value="TF_FadR/GntR_C"/>
</dbReference>
<keyword evidence="1" id="KW-0805">Transcription regulation</keyword>
<dbReference type="GO" id="GO:0003677">
    <property type="term" value="F:DNA binding"/>
    <property type="evidence" value="ECO:0007669"/>
    <property type="project" value="UniProtKB-KW"/>
</dbReference>
<dbReference type="EMBL" id="MQMG01000043">
    <property type="protein sequence ID" value="OKO90822.1"/>
    <property type="molecule type" value="Genomic_DNA"/>
</dbReference>
<proteinExistence type="predicted"/>
<dbReference type="InterPro" id="IPR036390">
    <property type="entry name" value="WH_DNA-bd_sf"/>
</dbReference>
<dbReference type="EMBL" id="CP133076">
    <property type="protein sequence ID" value="WMJ16893.1"/>
    <property type="molecule type" value="Genomic_DNA"/>
</dbReference>